<proteinExistence type="predicted"/>
<dbReference type="SMART" id="SM00360">
    <property type="entry name" value="RRM"/>
    <property type="match status" value="1"/>
</dbReference>
<dbReference type="InterPro" id="IPR036691">
    <property type="entry name" value="Endo/exonu/phosph_ase_sf"/>
</dbReference>
<accession>A0A151R197</accession>
<dbReference type="SUPFAM" id="SSF56219">
    <property type="entry name" value="DNase I-like"/>
    <property type="match status" value="1"/>
</dbReference>
<dbReference type="Gene3D" id="3.30.70.330">
    <property type="match status" value="1"/>
</dbReference>
<evidence type="ECO:0000313" key="6">
    <source>
        <dbReference type="EMBL" id="KYP36320.1"/>
    </source>
</evidence>
<evidence type="ECO:0000259" key="4">
    <source>
        <dbReference type="PROSITE" id="PS50102"/>
    </source>
</evidence>
<feature type="coiled-coil region" evidence="2">
    <location>
        <begin position="862"/>
        <end position="911"/>
    </location>
</feature>
<gene>
    <name evidence="6" type="ORF">KK1_042566</name>
</gene>
<dbReference type="PANTHER" id="PTHR46890:SF50">
    <property type="entry name" value="RNA-DIRECTED DNA POLYMERASE, EUKARYOTA, REVERSE TRANSCRIPTASE ZINC-BINDING DOMAIN PROTEIN-RELATED"/>
    <property type="match status" value="1"/>
</dbReference>
<name>A0A151R197_CAJCA</name>
<feature type="domain" description="Reverse transcriptase" evidence="5">
    <location>
        <begin position="1071"/>
        <end position="1349"/>
    </location>
</feature>
<feature type="region of interest" description="Disordered" evidence="3">
    <location>
        <begin position="529"/>
        <end position="557"/>
    </location>
</feature>
<dbReference type="InterPro" id="IPR012677">
    <property type="entry name" value="Nucleotide-bd_a/b_plait_sf"/>
</dbReference>
<dbReference type="Gene3D" id="3.60.10.10">
    <property type="entry name" value="Endonuclease/exonuclease/phosphatase"/>
    <property type="match status" value="1"/>
</dbReference>
<feature type="compositionally biased region" description="Acidic residues" evidence="3">
    <location>
        <begin position="348"/>
        <end position="358"/>
    </location>
</feature>
<dbReference type="Pfam" id="PF00076">
    <property type="entry name" value="RRM_1"/>
    <property type="match status" value="1"/>
</dbReference>
<dbReference type="PROSITE" id="PS50878">
    <property type="entry name" value="RT_POL"/>
    <property type="match status" value="1"/>
</dbReference>
<dbReference type="CDD" id="cd00590">
    <property type="entry name" value="RRM_SF"/>
    <property type="match status" value="1"/>
</dbReference>
<keyword evidence="2" id="KW-0175">Coiled coil</keyword>
<dbReference type="CDD" id="cd01650">
    <property type="entry name" value="RT_nLTR_like"/>
    <property type="match status" value="1"/>
</dbReference>
<evidence type="ECO:0000313" key="7">
    <source>
        <dbReference type="Proteomes" id="UP000075243"/>
    </source>
</evidence>
<feature type="region of interest" description="Disordered" evidence="3">
    <location>
        <begin position="344"/>
        <end position="399"/>
    </location>
</feature>
<dbReference type="PANTHER" id="PTHR46890">
    <property type="entry name" value="NON-LTR RETROLELEMENT REVERSE TRANSCRIPTASE-LIKE PROTEIN-RELATED"/>
    <property type="match status" value="1"/>
</dbReference>
<dbReference type="SUPFAM" id="SSF54928">
    <property type="entry name" value="RNA-binding domain, RBD"/>
    <property type="match status" value="1"/>
</dbReference>
<keyword evidence="1" id="KW-0694">RNA-binding</keyword>
<reference evidence="6" key="1">
    <citation type="journal article" date="2012" name="Nat. Biotechnol.">
        <title>Draft genome sequence of pigeonpea (Cajanus cajan), an orphan legume crop of resource-poor farmers.</title>
        <authorList>
            <person name="Varshney R.K."/>
            <person name="Chen W."/>
            <person name="Li Y."/>
            <person name="Bharti A.K."/>
            <person name="Saxena R.K."/>
            <person name="Schlueter J.A."/>
            <person name="Donoghue M.T."/>
            <person name="Azam S."/>
            <person name="Fan G."/>
            <person name="Whaley A.M."/>
            <person name="Farmer A.D."/>
            <person name="Sheridan J."/>
            <person name="Iwata A."/>
            <person name="Tuteja R."/>
            <person name="Penmetsa R.V."/>
            <person name="Wu W."/>
            <person name="Upadhyaya H.D."/>
            <person name="Yang S.P."/>
            <person name="Shah T."/>
            <person name="Saxena K.B."/>
            <person name="Michael T."/>
            <person name="McCombie W.R."/>
            <person name="Yang B."/>
            <person name="Zhang G."/>
            <person name="Yang H."/>
            <person name="Wang J."/>
            <person name="Spillane C."/>
            <person name="Cook D.R."/>
            <person name="May G.D."/>
            <person name="Xu X."/>
            <person name="Jackson S.A."/>
        </authorList>
    </citation>
    <scope>NUCLEOTIDE SEQUENCE [LARGE SCALE GENOMIC DNA]</scope>
</reference>
<dbReference type="Gramene" id="C.cajan_41451.t">
    <property type="protein sequence ID" value="C.cajan_41451.t"/>
    <property type="gene ID" value="C.cajan_41451"/>
</dbReference>
<dbReference type="OMA" id="WINVETA"/>
<feature type="compositionally biased region" description="Polar residues" evidence="3">
    <location>
        <begin position="535"/>
        <end position="545"/>
    </location>
</feature>
<evidence type="ECO:0000256" key="3">
    <source>
        <dbReference type="SAM" id="MobiDB-lite"/>
    </source>
</evidence>
<dbReference type="InterPro" id="IPR052343">
    <property type="entry name" value="Retrotransposon-Effector_Assoc"/>
</dbReference>
<evidence type="ECO:0000256" key="1">
    <source>
        <dbReference type="PROSITE-ProRule" id="PRU00176"/>
    </source>
</evidence>
<sequence>MEGAHENFGGHLRKILNNSTSFFFTNVADNQEISVLWKIFQKWGKVVDVFIPKKRDNHGRRFGFVRFSGVYDVKGLERSLNSIVIGARRLKVNLTRHSRNVRSNSHVGTRMQVSRQCASGREMRSHSDSYADKLKGQTRFNARDSKGNTVVSAKRGTEWVRKKEPWAHLHFSVDDKVIEDCQRSLVGRRHRHIQLDTIRQELLQEGLLDIKVTTMGDDMVLVESDACVNLKDTVSLYKQLWERWFYEIIEWHPRMVCVRRQTWVRCYGIPLHAWSEKFFIKMVSSMGDFIQVDDDTRQRRRLDYARIQMSTTYKALINEETRVLVNDLGFSVRLVEEHGGQFLTTEWSSDDSNSEDASVDQSLNLEDVENYSSEDDRGIEEQPPEMMDKASSSGEVSLGIANDDYGQNGIEGVTKRVEHIVEGVNETAMEDGKSTESAMEGNNVIVGVSNKGTKNNHCGAVGNKKNHMVSPMREVCVDQHVAVVDNGLITNMSRVIREKEDVSSRGGVVECHEPTIRNNVRNALNRARKKMQIQGAPQDSSSLPKSSLAPETSVGGGNSKVVHSNDINGANSAANAERCCDEAMANRILSICKSIGMEVRGNEDEVRQKIISMEQRDHFIAIQETKLEMCDTARCAQLWGSTKFEWFASPSHGRSGGLLSIWNSDRGKLLFSFSGSGFHGVCLQWGVDAYRCVVVNVYSSCHLVDKRRLWGDIIMSKRGFGSCLWCIVGDFNTVRRLEERKGGFGDHGARDMEEFNSFITEMELIDVPLVGKRFTWFRSDGSIMSRLDRVLVSESWSAHWGAGFVKVIPRDVSDHCPLILNHKVLNWGPKPFRFNNCWLSHCGIEGVVRSAWEKQVQGPWAAQRLRSKLLNVKNALKKWNIEVFGNVDTMIKSLTNELKELDAKNEEQVLIQSERNRQKELVAGIWSARRNKLTLLAQKARIRWGKYGDQNSKYFHACIRGRQRRNQIVALKMGERMVEEVHEIKQVVWSYFDEHFKARSWLRPRLSLAGFPVVSNEQNARLVGDFTEEEVSCLIRESDGDKSPGPDGFNFAFLKRFWPLMKVDVMDLLAEFHTNLKIPKALLSYFVALVPKVSCPQGLTDFRPISLLGCLYKIISKVLVNRLRGILPSIISENQSAFIPGRHLLDSFLVASEAIDYAQKYKKQIFVMKIDYEKAYDSVEWDYLLFMIQGCGFHERWVRWMEACVCGGSLSTLVNGSPTAEVSLGRGLKQGDPLAPSLFLIAAEGLRLLMSRASEMNLFKGLHIGDEGPPVSLLQFADDTLIIGEATMQNLWCLKAILRGFELISGMKINFHKSCVVGIHSGADFTNLAAAFLHCKVGQLPFKHLGLPLGANPRKLYTWKPMLDSLRKRLSSWKYKHLSIGGRVTLINSVLNAIPIHFAIV</sequence>
<organism evidence="6 7">
    <name type="scientific">Cajanus cajan</name>
    <name type="common">Pigeon pea</name>
    <name type="synonym">Cajanus indicus</name>
    <dbReference type="NCBI Taxonomy" id="3821"/>
    <lineage>
        <taxon>Eukaryota</taxon>
        <taxon>Viridiplantae</taxon>
        <taxon>Streptophyta</taxon>
        <taxon>Embryophyta</taxon>
        <taxon>Tracheophyta</taxon>
        <taxon>Spermatophyta</taxon>
        <taxon>Magnoliopsida</taxon>
        <taxon>eudicotyledons</taxon>
        <taxon>Gunneridae</taxon>
        <taxon>Pentapetalae</taxon>
        <taxon>rosids</taxon>
        <taxon>fabids</taxon>
        <taxon>Fabales</taxon>
        <taxon>Fabaceae</taxon>
        <taxon>Papilionoideae</taxon>
        <taxon>50 kb inversion clade</taxon>
        <taxon>NPAAA clade</taxon>
        <taxon>indigoferoid/millettioid clade</taxon>
        <taxon>Phaseoleae</taxon>
        <taxon>Cajanus</taxon>
    </lineage>
</organism>
<feature type="domain" description="RRM" evidence="4">
    <location>
        <begin position="20"/>
        <end position="97"/>
    </location>
</feature>
<keyword evidence="7" id="KW-1185">Reference proteome</keyword>
<dbReference type="EMBL" id="KQ484232">
    <property type="protein sequence ID" value="KYP36320.1"/>
    <property type="molecule type" value="Genomic_DNA"/>
</dbReference>
<dbReference type="Proteomes" id="UP000075243">
    <property type="component" value="Unassembled WGS sequence"/>
</dbReference>
<evidence type="ECO:0000256" key="2">
    <source>
        <dbReference type="SAM" id="Coils"/>
    </source>
</evidence>
<protein>
    <submittedName>
        <fullName evidence="6">Transposon TX1 uncharacterized</fullName>
    </submittedName>
</protein>
<dbReference type="InterPro" id="IPR035979">
    <property type="entry name" value="RBD_domain_sf"/>
</dbReference>
<dbReference type="Pfam" id="PF00078">
    <property type="entry name" value="RVT_1"/>
    <property type="match status" value="1"/>
</dbReference>
<dbReference type="GO" id="GO:0003723">
    <property type="term" value="F:RNA binding"/>
    <property type="evidence" value="ECO:0007669"/>
    <property type="project" value="UniProtKB-UniRule"/>
</dbReference>
<dbReference type="InterPro" id="IPR000477">
    <property type="entry name" value="RT_dom"/>
</dbReference>
<dbReference type="PROSITE" id="PS50102">
    <property type="entry name" value="RRM"/>
    <property type="match status" value="1"/>
</dbReference>
<dbReference type="InterPro" id="IPR000504">
    <property type="entry name" value="RRM_dom"/>
</dbReference>
<evidence type="ECO:0000259" key="5">
    <source>
        <dbReference type="PROSITE" id="PS50878"/>
    </source>
</evidence>